<sequence>KEIANSKPFIINKNLGSAMVLESQDFTQTNADGLSVVEPTQKQKYDFDRNGWILIPGILSDQDIREMRDFCYQLHQDPESVPEHQRCTIGGPLQKLTDHPVVVGFMNEFLANPAIMSQDCYGFRMETTHLLFRSVEGNVQRKFNPHNGNGLFRLPGDSHFYRCTPGKAWSGLTRVVWELNPVEEGQGGTKFITGSHKSAYPAPETVQDANCSLWDTYSCPAGSLIIFTESVTHSGSPWTNREIDRVPIFNLYNTVA</sequence>
<name>A0A382ZN74_9ZZZZ</name>
<dbReference type="EMBL" id="UINC01185168">
    <property type="protein sequence ID" value="SVD96740.1"/>
    <property type="molecule type" value="Genomic_DNA"/>
</dbReference>
<organism evidence="1">
    <name type="scientific">marine metagenome</name>
    <dbReference type="NCBI Taxonomy" id="408172"/>
    <lineage>
        <taxon>unclassified sequences</taxon>
        <taxon>metagenomes</taxon>
        <taxon>ecological metagenomes</taxon>
    </lineage>
</organism>
<feature type="non-terminal residue" evidence="1">
    <location>
        <position position="256"/>
    </location>
</feature>
<reference evidence="1" key="1">
    <citation type="submission" date="2018-05" db="EMBL/GenBank/DDBJ databases">
        <authorList>
            <person name="Lanie J.A."/>
            <person name="Ng W.-L."/>
            <person name="Kazmierczak K.M."/>
            <person name="Andrzejewski T.M."/>
            <person name="Davidsen T.M."/>
            <person name="Wayne K.J."/>
            <person name="Tettelin H."/>
            <person name="Glass J.I."/>
            <person name="Rusch D."/>
            <person name="Podicherti R."/>
            <person name="Tsui H.-C.T."/>
            <person name="Winkler M.E."/>
        </authorList>
    </citation>
    <scope>NUCLEOTIDE SEQUENCE</scope>
</reference>
<dbReference type="InterPro" id="IPR008775">
    <property type="entry name" value="Phytyl_CoA_dOase-like"/>
</dbReference>
<proteinExistence type="predicted"/>
<evidence type="ECO:0000313" key="1">
    <source>
        <dbReference type="EMBL" id="SVD96740.1"/>
    </source>
</evidence>
<gene>
    <name evidence="1" type="ORF">METZ01_LOCUS449594</name>
</gene>
<dbReference type="AlphaFoldDB" id="A0A382ZN74"/>
<evidence type="ECO:0008006" key="2">
    <source>
        <dbReference type="Google" id="ProtNLM"/>
    </source>
</evidence>
<accession>A0A382ZN74</accession>
<feature type="non-terminal residue" evidence="1">
    <location>
        <position position="1"/>
    </location>
</feature>
<dbReference type="Pfam" id="PF05721">
    <property type="entry name" value="PhyH"/>
    <property type="match status" value="1"/>
</dbReference>
<dbReference type="Gene3D" id="2.60.120.620">
    <property type="entry name" value="q2cbj1_9rhob like domain"/>
    <property type="match status" value="1"/>
</dbReference>
<protein>
    <recommendedName>
        <fullName evidence="2">Phytanoyl-CoA dioxygenase</fullName>
    </recommendedName>
</protein>
<dbReference type="SUPFAM" id="SSF51197">
    <property type="entry name" value="Clavaminate synthase-like"/>
    <property type="match status" value="1"/>
</dbReference>